<dbReference type="CDD" id="cd18317">
    <property type="entry name" value="BTB_POZ_Kv"/>
    <property type="match status" value="1"/>
</dbReference>
<dbReference type="Pfam" id="PF02214">
    <property type="entry name" value="BTB_2"/>
    <property type="match status" value="1"/>
</dbReference>
<evidence type="ECO:0000256" key="5">
    <source>
        <dbReference type="ARBA" id="ARBA00022826"/>
    </source>
</evidence>
<keyword evidence="4 12" id="KW-0812">Transmembrane</keyword>
<dbReference type="SUPFAM" id="SSF81324">
    <property type="entry name" value="Voltage-gated potassium channels"/>
    <property type="match status" value="1"/>
</dbReference>
<dbReference type="InterPro" id="IPR003131">
    <property type="entry name" value="T1-type_BTB"/>
</dbReference>
<evidence type="ECO:0000256" key="1">
    <source>
        <dbReference type="ARBA" id="ARBA00004141"/>
    </source>
</evidence>
<keyword evidence="3" id="KW-0633">Potassium transport</keyword>
<dbReference type="InterPro" id="IPR011333">
    <property type="entry name" value="SKP1/BTB/POZ_sf"/>
</dbReference>
<dbReference type="InterPro" id="IPR005821">
    <property type="entry name" value="Ion_trans_dom"/>
</dbReference>
<name>A0ABY7F0V3_MYAAR</name>
<keyword evidence="10 12" id="KW-0472">Membrane</keyword>
<dbReference type="Gene3D" id="1.20.120.350">
    <property type="entry name" value="Voltage-gated potassium channels. Chain C"/>
    <property type="match status" value="1"/>
</dbReference>
<gene>
    <name evidence="15" type="ORF">MAR_004479</name>
</gene>
<evidence type="ECO:0000256" key="7">
    <source>
        <dbReference type="ARBA" id="ARBA00022958"/>
    </source>
</evidence>
<dbReference type="PANTHER" id="PTHR11537">
    <property type="entry name" value="VOLTAGE-GATED POTASSIUM CHANNEL"/>
    <property type="match status" value="1"/>
</dbReference>
<evidence type="ECO:0000259" key="13">
    <source>
        <dbReference type="Pfam" id="PF00520"/>
    </source>
</evidence>
<keyword evidence="11" id="KW-0407">Ion channel</keyword>
<protein>
    <submittedName>
        <fullName evidence="15">KCNB2-like protein</fullName>
    </submittedName>
</protein>
<keyword evidence="16" id="KW-1185">Reference proteome</keyword>
<dbReference type="EMBL" id="CP111020">
    <property type="protein sequence ID" value="WAR14374.1"/>
    <property type="molecule type" value="Genomic_DNA"/>
</dbReference>
<keyword evidence="5" id="KW-0631">Potassium channel</keyword>
<dbReference type="Gene3D" id="1.10.287.70">
    <property type="match status" value="1"/>
</dbReference>
<dbReference type="SUPFAM" id="SSF54695">
    <property type="entry name" value="POZ domain"/>
    <property type="match status" value="1"/>
</dbReference>
<comment type="subcellular location">
    <subcellularLocation>
        <location evidence="1">Membrane</location>
        <topology evidence="1">Multi-pass membrane protein</topology>
    </subcellularLocation>
</comment>
<evidence type="ECO:0000256" key="12">
    <source>
        <dbReference type="SAM" id="Phobius"/>
    </source>
</evidence>
<dbReference type="Pfam" id="PF00520">
    <property type="entry name" value="Ion_trans"/>
    <property type="match status" value="1"/>
</dbReference>
<feature type="domain" description="Potassium channel tetramerisation-type BTB" evidence="14">
    <location>
        <begin position="81"/>
        <end position="166"/>
    </location>
</feature>
<evidence type="ECO:0000256" key="6">
    <source>
        <dbReference type="ARBA" id="ARBA00022882"/>
    </source>
</evidence>
<dbReference type="Gene3D" id="3.30.710.10">
    <property type="entry name" value="Potassium Channel Kv1.1, Chain A"/>
    <property type="match status" value="1"/>
</dbReference>
<dbReference type="InterPro" id="IPR028325">
    <property type="entry name" value="VG_K_chnl"/>
</dbReference>
<keyword evidence="6" id="KW-0851">Voltage-gated channel</keyword>
<evidence type="ECO:0000256" key="11">
    <source>
        <dbReference type="ARBA" id="ARBA00023303"/>
    </source>
</evidence>
<evidence type="ECO:0000256" key="10">
    <source>
        <dbReference type="ARBA" id="ARBA00023136"/>
    </source>
</evidence>
<organism evidence="15 16">
    <name type="scientific">Mya arenaria</name>
    <name type="common">Soft-shell clam</name>
    <dbReference type="NCBI Taxonomy" id="6604"/>
    <lineage>
        <taxon>Eukaryota</taxon>
        <taxon>Metazoa</taxon>
        <taxon>Spiralia</taxon>
        <taxon>Lophotrochozoa</taxon>
        <taxon>Mollusca</taxon>
        <taxon>Bivalvia</taxon>
        <taxon>Autobranchia</taxon>
        <taxon>Heteroconchia</taxon>
        <taxon>Euheterodonta</taxon>
        <taxon>Imparidentia</taxon>
        <taxon>Neoheterodontei</taxon>
        <taxon>Myida</taxon>
        <taxon>Myoidea</taxon>
        <taxon>Myidae</taxon>
        <taxon>Mya</taxon>
    </lineage>
</organism>
<evidence type="ECO:0000256" key="9">
    <source>
        <dbReference type="ARBA" id="ARBA00023065"/>
    </source>
</evidence>
<evidence type="ECO:0000259" key="14">
    <source>
        <dbReference type="Pfam" id="PF02214"/>
    </source>
</evidence>
<feature type="transmembrane region" description="Helical" evidence="12">
    <location>
        <begin position="406"/>
        <end position="426"/>
    </location>
</feature>
<evidence type="ECO:0000256" key="4">
    <source>
        <dbReference type="ARBA" id="ARBA00022692"/>
    </source>
</evidence>
<dbReference type="PANTHER" id="PTHR11537:SF254">
    <property type="entry name" value="POTASSIUM VOLTAGE-GATED CHANNEL PROTEIN SHAB"/>
    <property type="match status" value="1"/>
</dbReference>
<feature type="domain" description="Ion transport" evidence="13">
    <location>
        <begin position="397"/>
        <end position="594"/>
    </location>
</feature>
<dbReference type="PRINTS" id="PR00169">
    <property type="entry name" value="KCHANNEL"/>
</dbReference>
<keyword evidence="8 12" id="KW-1133">Transmembrane helix</keyword>
<feature type="transmembrane region" description="Helical" evidence="12">
    <location>
        <begin position="566"/>
        <end position="596"/>
    </location>
</feature>
<evidence type="ECO:0000256" key="3">
    <source>
        <dbReference type="ARBA" id="ARBA00022538"/>
    </source>
</evidence>
<dbReference type="Proteomes" id="UP001164746">
    <property type="component" value="Chromosome 9"/>
</dbReference>
<keyword evidence="2" id="KW-0813">Transport</keyword>
<evidence type="ECO:0000313" key="16">
    <source>
        <dbReference type="Proteomes" id="UP001164746"/>
    </source>
</evidence>
<feature type="transmembrane region" description="Helical" evidence="12">
    <location>
        <begin position="508"/>
        <end position="529"/>
    </location>
</feature>
<keyword evidence="9" id="KW-0406">Ion transport</keyword>
<evidence type="ECO:0000313" key="15">
    <source>
        <dbReference type="EMBL" id="WAR14374.1"/>
    </source>
</evidence>
<evidence type="ECO:0000256" key="8">
    <source>
        <dbReference type="ARBA" id="ARBA00022989"/>
    </source>
</evidence>
<reference evidence="15" key="1">
    <citation type="submission" date="2022-11" db="EMBL/GenBank/DDBJ databases">
        <title>Centuries of genome instability and evolution in soft-shell clam transmissible cancer (bioRxiv).</title>
        <authorList>
            <person name="Hart S.F.M."/>
            <person name="Yonemitsu M.A."/>
            <person name="Giersch R.M."/>
            <person name="Beal B.F."/>
            <person name="Arriagada G."/>
            <person name="Davis B.W."/>
            <person name="Ostrander E.A."/>
            <person name="Goff S.P."/>
            <person name="Metzger M.J."/>
        </authorList>
    </citation>
    <scope>NUCLEOTIDE SEQUENCE</scope>
    <source>
        <strain evidence="15">MELC-2E11</strain>
        <tissue evidence="15">Siphon/mantle</tissue>
    </source>
</reference>
<dbReference type="InterPro" id="IPR027359">
    <property type="entry name" value="Volt_channel_dom_sf"/>
</dbReference>
<proteinExistence type="predicted"/>
<keyword evidence="7" id="KW-0630">Potassium</keyword>
<sequence>MPSALYRQVCPPHLAHLPEDEDDEGKAGLIIKENMIGNSPSDSKSAEEGENNDAFDEIYNDAINKNTKNRTENNNTAHDFVTINISGHTYEIEIDDIRRAPSSRLHRYAFSGKQAAMDFKRPISSFEAVLAYYQTGELHMPLSVCPSAFKSELDFWELDPQIMMKCCYYRYLSHEDDMETIDHFHRHLFPDDVVRKRKRTLLPNLRQKLWNIIDFNDKNIITTIYFWLCTLMVILSVMTLALSSLPQFKRNLTKCELEDYLGKEMQMVSRATANADDSCEEPLADDVYSGVITDFEEIEVKDKSELTEDDVIVKEFERKVNVTDSGLKPTETTNDFAKNDFQRKGNVSENDNSENSTFVPALVRSAFDFRFNLADTVEDSEFIEHVFQALRPNVGIEKKTVRIKTLVYLDTIALGFFTLDLLLRIFSCPNIKKYFLSTINVIDALAVLSSYAHLTVNILRKNEQYEFSNFDILEIFQVLRVVRLLRIVRDVIGFKVLSFSLRHSSKDLFVLFLYMILGMTIFANFIFFVESEQAIDSIPTGWWWAISTLTTVGYGDVTPTTLYGRLIGGICAVSGVVVMAISIPVFVKTFMLLYAYAVLYKKSLHKPEDTHRYIHRIGRQNAAALQKQLNNSNI</sequence>
<accession>A0ABY7F0V3</accession>
<evidence type="ECO:0000256" key="2">
    <source>
        <dbReference type="ARBA" id="ARBA00022448"/>
    </source>
</evidence>
<feature type="transmembrane region" description="Helical" evidence="12">
    <location>
        <begin position="224"/>
        <end position="245"/>
    </location>
</feature>